<keyword evidence="3" id="KW-1185">Reference proteome</keyword>
<accession>A0AA35KMT0</accession>
<gene>
    <name evidence="2" type="ORF">PODLI_1B016822</name>
</gene>
<dbReference type="Proteomes" id="UP001178461">
    <property type="component" value="Chromosome 7"/>
</dbReference>
<evidence type="ECO:0000313" key="3">
    <source>
        <dbReference type="Proteomes" id="UP001178461"/>
    </source>
</evidence>
<feature type="region of interest" description="Disordered" evidence="1">
    <location>
        <begin position="1"/>
        <end position="34"/>
    </location>
</feature>
<proteinExistence type="predicted"/>
<evidence type="ECO:0000313" key="2">
    <source>
        <dbReference type="EMBL" id="CAI5780346.1"/>
    </source>
</evidence>
<protein>
    <submittedName>
        <fullName evidence="2">Uncharacterized protein</fullName>
    </submittedName>
</protein>
<sequence length="62" mass="7221">MDLNHVIHTQREPWRSLSEEETEKVPRKTQKSSFSPLERPLQALLWIAPTTLVRMPLLGRGD</sequence>
<dbReference type="EMBL" id="OX395132">
    <property type="protein sequence ID" value="CAI5780346.1"/>
    <property type="molecule type" value="Genomic_DNA"/>
</dbReference>
<organism evidence="2 3">
    <name type="scientific">Podarcis lilfordi</name>
    <name type="common">Lilford's wall lizard</name>
    <dbReference type="NCBI Taxonomy" id="74358"/>
    <lineage>
        <taxon>Eukaryota</taxon>
        <taxon>Metazoa</taxon>
        <taxon>Chordata</taxon>
        <taxon>Craniata</taxon>
        <taxon>Vertebrata</taxon>
        <taxon>Euteleostomi</taxon>
        <taxon>Lepidosauria</taxon>
        <taxon>Squamata</taxon>
        <taxon>Bifurcata</taxon>
        <taxon>Unidentata</taxon>
        <taxon>Episquamata</taxon>
        <taxon>Laterata</taxon>
        <taxon>Lacertibaenia</taxon>
        <taxon>Lacertidae</taxon>
        <taxon>Podarcis</taxon>
    </lineage>
</organism>
<name>A0AA35KMT0_9SAUR</name>
<reference evidence="2" key="1">
    <citation type="submission" date="2022-12" db="EMBL/GenBank/DDBJ databases">
        <authorList>
            <person name="Alioto T."/>
            <person name="Alioto T."/>
            <person name="Gomez Garrido J."/>
        </authorList>
    </citation>
    <scope>NUCLEOTIDE SEQUENCE</scope>
</reference>
<feature type="compositionally biased region" description="Basic and acidic residues" evidence="1">
    <location>
        <begin position="9"/>
        <end position="26"/>
    </location>
</feature>
<evidence type="ECO:0000256" key="1">
    <source>
        <dbReference type="SAM" id="MobiDB-lite"/>
    </source>
</evidence>
<dbReference type="AlphaFoldDB" id="A0AA35KMT0"/>